<dbReference type="EMBL" id="JBJKFK010000054">
    <property type="protein sequence ID" value="KAL3320409.1"/>
    <property type="molecule type" value="Genomic_DNA"/>
</dbReference>
<evidence type="ECO:0000256" key="8">
    <source>
        <dbReference type="ARBA" id="ARBA00022982"/>
    </source>
</evidence>
<dbReference type="PANTHER" id="PTHR12653:SF0">
    <property type="entry name" value="NADH DEHYDROGENASE [UBIQUINONE] 1 ALPHA SUBCOMPLEX SUBUNIT 5"/>
    <property type="match status" value="1"/>
</dbReference>
<feature type="coiled-coil region" evidence="11">
    <location>
        <begin position="50"/>
        <end position="77"/>
    </location>
</feature>
<evidence type="ECO:0000256" key="4">
    <source>
        <dbReference type="ARBA" id="ARBA00011533"/>
    </source>
</evidence>
<comment type="function">
    <text evidence="1">Accessory subunit of the mitochondrial membrane respiratory chain NADH dehydrogenase (Complex I), that is believed not to be involved in catalysis. Complex I functions in the transfer of electrons from NADH to the respiratory chain. The immediate electron acceptor for the enzyme is believed to be ubiquinone.</text>
</comment>
<evidence type="ECO:0000256" key="3">
    <source>
        <dbReference type="ARBA" id="ARBA00010261"/>
    </source>
</evidence>
<name>A0ABD2QLK6_9PLAT</name>
<dbReference type="GO" id="GO:0005743">
    <property type="term" value="C:mitochondrial inner membrane"/>
    <property type="evidence" value="ECO:0007669"/>
    <property type="project" value="UniProtKB-SubCell"/>
</dbReference>
<evidence type="ECO:0000256" key="11">
    <source>
        <dbReference type="SAM" id="Coils"/>
    </source>
</evidence>
<keyword evidence="8" id="KW-0249">Electron transport</keyword>
<evidence type="ECO:0000256" key="5">
    <source>
        <dbReference type="ARBA" id="ARBA00022448"/>
    </source>
</evidence>
<protein>
    <submittedName>
        <fullName evidence="12">Ndufa5, NADH-ubiquinone oxidoreductase subunit</fullName>
    </submittedName>
</protein>
<evidence type="ECO:0000256" key="7">
    <source>
        <dbReference type="ARBA" id="ARBA00022792"/>
    </source>
</evidence>
<gene>
    <name evidence="12" type="primary">NDUFA5</name>
    <name evidence="12" type="ORF">Ciccas_000915</name>
</gene>
<keyword evidence="10" id="KW-0472">Membrane</keyword>
<evidence type="ECO:0000256" key="10">
    <source>
        <dbReference type="ARBA" id="ARBA00023136"/>
    </source>
</evidence>
<evidence type="ECO:0000256" key="2">
    <source>
        <dbReference type="ARBA" id="ARBA00004443"/>
    </source>
</evidence>
<comment type="subcellular location">
    <subcellularLocation>
        <location evidence="2">Mitochondrion inner membrane</location>
        <topology evidence="2">Peripheral membrane protein</topology>
        <orientation evidence="2">Matrix side</orientation>
    </subcellularLocation>
</comment>
<keyword evidence="5" id="KW-0813">Transport</keyword>
<keyword evidence="11" id="KW-0175">Coiled coil</keyword>
<evidence type="ECO:0000256" key="1">
    <source>
        <dbReference type="ARBA" id="ARBA00003195"/>
    </source>
</evidence>
<dbReference type="AlphaFoldDB" id="A0ABD2QLK6"/>
<accession>A0ABD2QLK6</accession>
<evidence type="ECO:0000256" key="6">
    <source>
        <dbReference type="ARBA" id="ARBA00022660"/>
    </source>
</evidence>
<comment type="subunit">
    <text evidence="4">Complex I is composed of 45 different subunits.</text>
</comment>
<comment type="similarity">
    <text evidence="3">Belongs to the complex I NDUFA5 subunit family.</text>
</comment>
<evidence type="ECO:0000313" key="13">
    <source>
        <dbReference type="Proteomes" id="UP001626550"/>
    </source>
</evidence>
<keyword evidence="9" id="KW-0496">Mitochondrion</keyword>
<dbReference type="InterPro" id="IPR006806">
    <property type="entry name" value="NDUFA5"/>
</dbReference>
<keyword evidence="7" id="KW-0999">Mitochondrion inner membrane</keyword>
<organism evidence="12 13">
    <name type="scientific">Cichlidogyrus casuarinus</name>
    <dbReference type="NCBI Taxonomy" id="1844966"/>
    <lineage>
        <taxon>Eukaryota</taxon>
        <taxon>Metazoa</taxon>
        <taxon>Spiralia</taxon>
        <taxon>Lophotrochozoa</taxon>
        <taxon>Platyhelminthes</taxon>
        <taxon>Monogenea</taxon>
        <taxon>Monopisthocotylea</taxon>
        <taxon>Dactylogyridea</taxon>
        <taxon>Ancyrocephalidae</taxon>
        <taxon>Cichlidogyrus</taxon>
    </lineage>
</organism>
<evidence type="ECO:0000256" key="9">
    <source>
        <dbReference type="ARBA" id="ARBA00023128"/>
    </source>
</evidence>
<dbReference type="Pfam" id="PF04716">
    <property type="entry name" value="ETC_C1_NDUFA5"/>
    <property type="match status" value="1"/>
</dbReference>
<keyword evidence="13" id="KW-1185">Reference proteome</keyword>
<proteinExistence type="inferred from homology"/>
<evidence type="ECO:0000313" key="12">
    <source>
        <dbReference type="EMBL" id="KAL3320409.1"/>
    </source>
</evidence>
<reference evidence="12 13" key="1">
    <citation type="submission" date="2024-11" db="EMBL/GenBank/DDBJ databases">
        <title>Adaptive evolution of stress response genes in parasites aligns with host niche diversity.</title>
        <authorList>
            <person name="Hahn C."/>
            <person name="Resl P."/>
        </authorList>
    </citation>
    <scope>NUCLEOTIDE SEQUENCE [LARGE SCALE GENOMIC DNA]</scope>
    <source>
        <strain evidence="12">EGGRZ-B1_66</strain>
        <tissue evidence="12">Body</tissue>
    </source>
</reference>
<dbReference type="PANTHER" id="PTHR12653">
    <property type="entry name" value="NADH-UBIQUINONE OXIDOREDUCTASE 13 KD-B SUBUNIT"/>
    <property type="match status" value="1"/>
</dbReference>
<sequence length="116" mass="13542">MQALKKSTYLAGLAVSKTPHASLMALYNRTLKVLQTMPTDYAYRKATEDLVKTRLNLVKQHQNVEELEHQINAGQIEEVIVQAQREYDLCRDLLKWQPWQPLIEDAPTNQWKWPPI</sequence>
<dbReference type="Proteomes" id="UP001626550">
    <property type="component" value="Unassembled WGS sequence"/>
</dbReference>
<comment type="caution">
    <text evidence="12">The sequence shown here is derived from an EMBL/GenBank/DDBJ whole genome shotgun (WGS) entry which is preliminary data.</text>
</comment>
<keyword evidence="6" id="KW-0679">Respiratory chain</keyword>